<reference evidence="5 6" key="1">
    <citation type="submission" date="2013-12" db="EMBL/GenBank/DDBJ databases">
        <title>NBRP : Genome information of microbial organism related human and environment.</title>
        <authorList>
            <person name="Hattori M."/>
            <person name="Oshima K."/>
            <person name="Inaba H."/>
            <person name="Suda W."/>
            <person name="Sakamoto M."/>
            <person name="Iino T."/>
            <person name="Kitahara M."/>
            <person name="Oshida Y."/>
            <person name="Iida T."/>
            <person name="Kudo T."/>
            <person name="Itoh T."/>
            <person name="Ahmed I."/>
            <person name="Ohkuma M."/>
        </authorList>
    </citation>
    <scope>NUCLEOTIDE SEQUENCE [LARGE SCALE GENOMIC DNA]</scope>
    <source>
        <strain evidence="5 6">JCM 21738</strain>
    </source>
</reference>
<evidence type="ECO:0000256" key="2">
    <source>
        <dbReference type="ARBA" id="ARBA00023125"/>
    </source>
</evidence>
<dbReference type="eggNOG" id="COG1846">
    <property type="taxonomic scope" value="Bacteria"/>
</dbReference>
<dbReference type="GO" id="GO:0003700">
    <property type="term" value="F:DNA-binding transcription factor activity"/>
    <property type="evidence" value="ECO:0007669"/>
    <property type="project" value="InterPro"/>
</dbReference>
<name>W4RR96_9BACI</name>
<dbReference type="PANTHER" id="PTHR42756">
    <property type="entry name" value="TRANSCRIPTIONAL REGULATOR, MARR"/>
    <property type="match status" value="1"/>
</dbReference>
<dbReference type="EMBL" id="BAUW01000055">
    <property type="protein sequence ID" value="GAE46836.1"/>
    <property type="molecule type" value="Genomic_DNA"/>
</dbReference>
<feature type="domain" description="HTH marR-type" evidence="4">
    <location>
        <begin position="1"/>
        <end position="141"/>
    </location>
</feature>
<dbReference type="RefSeq" id="WP_023626507.1">
    <property type="nucleotide sequence ID" value="NZ_BAUW01000055.1"/>
</dbReference>
<dbReference type="Pfam" id="PF01047">
    <property type="entry name" value="MarR"/>
    <property type="match status" value="1"/>
</dbReference>
<dbReference type="Gene3D" id="1.10.10.10">
    <property type="entry name" value="Winged helix-like DNA-binding domain superfamily/Winged helix DNA-binding domain"/>
    <property type="match status" value="1"/>
</dbReference>
<dbReference type="PROSITE" id="PS50995">
    <property type="entry name" value="HTH_MARR_2"/>
    <property type="match status" value="1"/>
</dbReference>
<keyword evidence="6" id="KW-1185">Reference proteome</keyword>
<comment type="caution">
    <text evidence="5">The sequence shown here is derived from an EMBL/GenBank/DDBJ whole genome shotgun (WGS) entry which is preliminary data.</text>
</comment>
<proteinExistence type="predicted"/>
<accession>W4RR96</accession>
<dbReference type="SUPFAM" id="SSF46785">
    <property type="entry name" value="Winged helix' DNA-binding domain"/>
    <property type="match status" value="1"/>
</dbReference>
<gene>
    <name evidence="5" type="ORF">JCM21738_3762</name>
</gene>
<evidence type="ECO:0000313" key="5">
    <source>
        <dbReference type="EMBL" id="GAE46836.1"/>
    </source>
</evidence>
<dbReference type="PANTHER" id="PTHR42756:SF1">
    <property type="entry name" value="TRANSCRIPTIONAL REPRESSOR OF EMRAB OPERON"/>
    <property type="match status" value="1"/>
</dbReference>
<protein>
    <submittedName>
        <fullName evidence="5">Transcriptional regulator</fullName>
    </submittedName>
</protein>
<evidence type="ECO:0000256" key="1">
    <source>
        <dbReference type="ARBA" id="ARBA00023015"/>
    </source>
</evidence>
<dbReference type="AlphaFoldDB" id="W4RR96"/>
<keyword evidence="2" id="KW-0238">DNA-binding</keyword>
<keyword evidence="1" id="KW-0805">Transcription regulation</keyword>
<dbReference type="InterPro" id="IPR000835">
    <property type="entry name" value="HTH_MarR-typ"/>
</dbReference>
<evidence type="ECO:0000313" key="6">
    <source>
        <dbReference type="Proteomes" id="UP000018949"/>
    </source>
</evidence>
<dbReference type="InterPro" id="IPR036388">
    <property type="entry name" value="WH-like_DNA-bd_sf"/>
</dbReference>
<keyword evidence="3" id="KW-0804">Transcription</keyword>
<sequence length="151" mass="17561">MCDKSIKDLVDHYIHVSFSVNKIAEGLIKGEIGSDLTNDQHYTLRYINKVRTCTSSELAEVFDVKKSAITAIITRLWEKGLILRTRDENDRRLVYLSLTEKGDELFLKTEERIQALVGSFIEKFDQDEIVQFLKTYEKLNEILTDRKSKVE</sequence>
<dbReference type="Proteomes" id="UP000018949">
    <property type="component" value="Unassembled WGS sequence"/>
</dbReference>
<dbReference type="PRINTS" id="PR00598">
    <property type="entry name" value="HTHMARR"/>
</dbReference>
<organism evidence="5 6">
    <name type="scientific">Mesobacillus boroniphilus JCM 21738</name>
    <dbReference type="NCBI Taxonomy" id="1294265"/>
    <lineage>
        <taxon>Bacteria</taxon>
        <taxon>Bacillati</taxon>
        <taxon>Bacillota</taxon>
        <taxon>Bacilli</taxon>
        <taxon>Bacillales</taxon>
        <taxon>Bacillaceae</taxon>
        <taxon>Mesobacillus</taxon>
    </lineage>
</organism>
<dbReference type="SMART" id="SM00347">
    <property type="entry name" value="HTH_MARR"/>
    <property type="match status" value="1"/>
</dbReference>
<evidence type="ECO:0000256" key="3">
    <source>
        <dbReference type="ARBA" id="ARBA00023163"/>
    </source>
</evidence>
<dbReference type="GO" id="GO:0003677">
    <property type="term" value="F:DNA binding"/>
    <property type="evidence" value="ECO:0007669"/>
    <property type="project" value="UniProtKB-KW"/>
</dbReference>
<dbReference type="InterPro" id="IPR036390">
    <property type="entry name" value="WH_DNA-bd_sf"/>
</dbReference>
<evidence type="ECO:0000259" key="4">
    <source>
        <dbReference type="PROSITE" id="PS50995"/>
    </source>
</evidence>